<comment type="caution">
    <text evidence="3">The sequence shown here is derived from an EMBL/GenBank/DDBJ whole genome shotgun (WGS) entry which is preliminary data.</text>
</comment>
<gene>
    <name evidence="3" type="ORF">GJ744_009047</name>
</gene>
<dbReference type="EMBL" id="JAACFV010000051">
    <property type="protein sequence ID" value="KAF7508655.1"/>
    <property type="molecule type" value="Genomic_DNA"/>
</dbReference>
<feature type="transmembrane region" description="Helical" evidence="2">
    <location>
        <begin position="43"/>
        <end position="63"/>
    </location>
</feature>
<keyword evidence="2" id="KW-0812">Transmembrane</keyword>
<dbReference type="OrthoDB" id="6499973at2759"/>
<dbReference type="Proteomes" id="UP000606974">
    <property type="component" value="Unassembled WGS sequence"/>
</dbReference>
<protein>
    <submittedName>
        <fullName evidence="3">Uncharacterized protein</fullName>
    </submittedName>
</protein>
<feature type="region of interest" description="Disordered" evidence="1">
    <location>
        <begin position="1"/>
        <end position="25"/>
    </location>
</feature>
<reference evidence="3" key="1">
    <citation type="submission" date="2020-02" db="EMBL/GenBank/DDBJ databases">
        <authorList>
            <person name="Palmer J.M."/>
        </authorList>
    </citation>
    <scope>NUCLEOTIDE SEQUENCE</scope>
    <source>
        <strain evidence="3">EPUS1.4</strain>
        <tissue evidence="3">Thallus</tissue>
    </source>
</reference>
<dbReference type="AlphaFoldDB" id="A0A8H7AP68"/>
<proteinExistence type="predicted"/>
<sequence>MAKAAQGSAPLEPREIDNEATSRQPGFADLFGTPMSGELITSGYLAISIFSGVSLMAGALTLFGSRWRQNPKLAARV</sequence>
<accession>A0A8H7AP68</accession>
<evidence type="ECO:0000313" key="4">
    <source>
        <dbReference type="Proteomes" id="UP000606974"/>
    </source>
</evidence>
<evidence type="ECO:0000256" key="1">
    <source>
        <dbReference type="SAM" id="MobiDB-lite"/>
    </source>
</evidence>
<organism evidence="3 4">
    <name type="scientific">Endocarpon pusillum</name>
    <dbReference type="NCBI Taxonomy" id="364733"/>
    <lineage>
        <taxon>Eukaryota</taxon>
        <taxon>Fungi</taxon>
        <taxon>Dikarya</taxon>
        <taxon>Ascomycota</taxon>
        <taxon>Pezizomycotina</taxon>
        <taxon>Eurotiomycetes</taxon>
        <taxon>Chaetothyriomycetidae</taxon>
        <taxon>Verrucariales</taxon>
        <taxon>Verrucariaceae</taxon>
        <taxon>Endocarpon</taxon>
    </lineage>
</organism>
<keyword evidence="4" id="KW-1185">Reference proteome</keyword>
<evidence type="ECO:0000313" key="3">
    <source>
        <dbReference type="EMBL" id="KAF7508655.1"/>
    </source>
</evidence>
<keyword evidence="2" id="KW-0472">Membrane</keyword>
<evidence type="ECO:0000256" key="2">
    <source>
        <dbReference type="SAM" id="Phobius"/>
    </source>
</evidence>
<keyword evidence="2" id="KW-1133">Transmembrane helix</keyword>
<name>A0A8H7AP68_9EURO</name>